<dbReference type="InterPro" id="IPR011074">
    <property type="entry name" value="CRAL/TRIO_N_dom"/>
</dbReference>
<evidence type="ECO:0000256" key="1">
    <source>
        <dbReference type="ARBA" id="ARBA00004202"/>
    </source>
</evidence>
<dbReference type="PROSITE" id="PS50191">
    <property type="entry name" value="CRAL_TRIO"/>
    <property type="match status" value="1"/>
</dbReference>
<dbReference type="InterPro" id="IPR036273">
    <property type="entry name" value="CRAL/TRIO_N_dom_sf"/>
</dbReference>
<reference evidence="6" key="1">
    <citation type="submission" date="2021-01" db="EMBL/GenBank/DDBJ databases">
        <authorList>
            <person name="Corre E."/>
            <person name="Pelletier E."/>
            <person name="Niang G."/>
            <person name="Scheremetjew M."/>
            <person name="Finn R."/>
            <person name="Kale V."/>
            <person name="Holt S."/>
            <person name="Cochrane G."/>
            <person name="Meng A."/>
            <person name="Brown T."/>
            <person name="Cohen L."/>
        </authorList>
    </citation>
    <scope>NUCLEOTIDE SEQUENCE</scope>
    <source>
        <strain evidence="6">SAG 11-49</strain>
    </source>
</reference>
<accession>A0A7S0WUV8</accession>
<comment type="subcellular location">
    <subcellularLocation>
        <location evidence="1">Cell membrane</location>
        <topology evidence="1">Peripheral membrane protein</topology>
    </subcellularLocation>
    <subcellularLocation>
        <location evidence="2">Golgi apparatus membrane</location>
        <topology evidence="2">Peripheral membrane protein</topology>
    </subcellularLocation>
</comment>
<feature type="region of interest" description="Disordered" evidence="4">
    <location>
        <begin position="304"/>
        <end position="359"/>
    </location>
</feature>
<feature type="domain" description="CRAL-TRIO" evidence="5">
    <location>
        <begin position="103"/>
        <end position="277"/>
    </location>
</feature>
<name>A0A7S0WUV8_9CHLO</name>
<dbReference type="AlphaFoldDB" id="A0A7S0WUV8"/>
<evidence type="ECO:0000313" key="6">
    <source>
        <dbReference type="EMBL" id="CAD8685692.1"/>
    </source>
</evidence>
<dbReference type="SMART" id="SM01100">
    <property type="entry name" value="CRAL_TRIO_N"/>
    <property type="match status" value="1"/>
</dbReference>
<evidence type="ECO:0000256" key="3">
    <source>
        <dbReference type="ARBA" id="ARBA00038020"/>
    </source>
</evidence>
<dbReference type="SUPFAM" id="SSF46938">
    <property type="entry name" value="CRAL/TRIO N-terminal domain"/>
    <property type="match status" value="1"/>
</dbReference>
<dbReference type="GO" id="GO:0005886">
    <property type="term" value="C:plasma membrane"/>
    <property type="evidence" value="ECO:0007669"/>
    <property type="project" value="UniProtKB-SubCell"/>
</dbReference>
<dbReference type="CDD" id="cd00170">
    <property type="entry name" value="SEC14"/>
    <property type="match status" value="1"/>
</dbReference>
<evidence type="ECO:0000256" key="4">
    <source>
        <dbReference type="SAM" id="MobiDB-lite"/>
    </source>
</evidence>
<dbReference type="SMART" id="SM00516">
    <property type="entry name" value="SEC14"/>
    <property type="match status" value="1"/>
</dbReference>
<proteinExistence type="inferred from homology"/>
<feature type="compositionally biased region" description="Gly residues" evidence="4">
    <location>
        <begin position="330"/>
        <end position="342"/>
    </location>
</feature>
<dbReference type="GO" id="GO:0000139">
    <property type="term" value="C:Golgi membrane"/>
    <property type="evidence" value="ECO:0007669"/>
    <property type="project" value="UniProtKB-SubCell"/>
</dbReference>
<organism evidence="6">
    <name type="scientific">Chlamydomonas leiostraca</name>
    <dbReference type="NCBI Taxonomy" id="1034604"/>
    <lineage>
        <taxon>Eukaryota</taxon>
        <taxon>Viridiplantae</taxon>
        <taxon>Chlorophyta</taxon>
        <taxon>core chlorophytes</taxon>
        <taxon>Chlorophyceae</taxon>
        <taxon>CS clade</taxon>
        <taxon>Chlamydomonadales</taxon>
        <taxon>Chlamydomonadaceae</taxon>
        <taxon>Chlamydomonas</taxon>
    </lineage>
</organism>
<sequence>MVKATPPSILLKFQGRRDWPLEPGFDDWGLSPSQQESYVEQFRRILAAKNAWFEDQHDYFVLRRFLRARSYDLEKATTMWMNNLAWKAEFKVDTILQDFYFEERDKFLTCYPQGYHKVDKLGRPIYVQLLGQVNVEEMKRVTTEERMIKFHIQEYERCVKVILPICSRLAGRNIDSTFGIMDVKGVGLGHLTGEVKRLMTIITKYDQDNYPEMLGRICIINAPTVFRWVWAVVKNMIDPRTQSKIEILGTDYVPGLLKHVDVESLPDWLGGKSKGSLIDDVGPWSDPPLVASLGLDMEELRRGRRPPPPAHMRDPTLLTSIGSGRRSFQQGGGSLIHPGSGGSSVAAGHGHGSGAHAEFGRTSDLLPIASMGHAEGWASPLHSSGDFSNTSLRQPRFSSGVSADMLDDAARRHGLAATDHSAVGVTLNGSQPANAAFYPTTIPEGPGGAEAGRPRTLAERVAALERSLPPHLARLNGAQAATLRAAGGAGTGAASTKSAPEGSLLYRVEVLEEAVDMLVAAQQAALEYQQQLAVRQEQAEVEAAQKQKPRECCCCVM</sequence>
<gene>
    <name evidence="6" type="ORF">CLEI1391_LOCUS12482</name>
</gene>
<dbReference type="Pfam" id="PF00650">
    <property type="entry name" value="CRAL_TRIO"/>
    <property type="match status" value="1"/>
</dbReference>
<dbReference type="Gene3D" id="3.40.525.10">
    <property type="entry name" value="CRAL-TRIO lipid binding domain"/>
    <property type="match status" value="1"/>
</dbReference>
<comment type="similarity">
    <text evidence="3">Belongs to the SFH family.</text>
</comment>
<feature type="compositionally biased region" description="Low complexity" evidence="4">
    <location>
        <begin position="320"/>
        <end position="329"/>
    </location>
</feature>
<dbReference type="InterPro" id="IPR051026">
    <property type="entry name" value="PI/PC_transfer"/>
</dbReference>
<dbReference type="InterPro" id="IPR036865">
    <property type="entry name" value="CRAL-TRIO_dom_sf"/>
</dbReference>
<dbReference type="EMBL" id="HBFB01022238">
    <property type="protein sequence ID" value="CAD8685692.1"/>
    <property type="molecule type" value="Transcribed_RNA"/>
</dbReference>
<evidence type="ECO:0000256" key="2">
    <source>
        <dbReference type="ARBA" id="ARBA00004395"/>
    </source>
</evidence>
<dbReference type="PANTHER" id="PTHR45657">
    <property type="entry name" value="CRAL-TRIO DOMAIN-CONTAINING PROTEIN YKL091C-RELATED"/>
    <property type="match status" value="1"/>
</dbReference>
<protein>
    <recommendedName>
        <fullName evidence="5">CRAL-TRIO domain-containing protein</fullName>
    </recommendedName>
</protein>
<dbReference type="Gene3D" id="1.10.8.20">
    <property type="entry name" value="N-terminal domain of phosphatidylinositol transfer protein sec14p"/>
    <property type="match status" value="1"/>
</dbReference>
<dbReference type="PANTHER" id="PTHR45657:SF1">
    <property type="entry name" value="CRAL-TRIO DOMAIN-CONTAINING PROTEIN YKL091C-RELATED"/>
    <property type="match status" value="1"/>
</dbReference>
<dbReference type="SUPFAM" id="SSF52087">
    <property type="entry name" value="CRAL/TRIO domain"/>
    <property type="match status" value="1"/>
</dbReference>
<dbReference type="InterPro" id="IPR001251">
    <property type="entry name" value="CRAL-TRIO_dom"/>
</dbReference>
<evidence type="ECO:0000259" key="5">
    <source>
        <dbReference type="PROSITE" id="PS50191"/>
    </source>
</evidence>